<keyword evidence="5" id="KW-0479">Metal-binding</keyword>
<dbReference type="GO" id="GO:0016651">
    <property type="term" value="F:oxidoreductase activity, acting on NAD(P)H"/>
    <property type="evidence" value="ECO:0007669"/>
    <property type="project" value="TreeGrafter"/>
</dbReference>
<evidence type="ECO:0000256" key="8">
    <source>
        <dbReference type="ARBA" id="ARBA00023004"/>
    </source>
</evidence>
<dbReference type="Proteomes" id="UP000268162">
    <property type="component" value="Unassembled WGS sequence"/>
</dbReference>
<name>A0A4P9ZL68_9FUNG</name>
<comment type="similarity">
    <text evidence="2">Belongs to the FAD-dependent oxidoreductase family.</text>
</comment>
<comment type="cofactor">
    <cofactor evidence="1">
        <name>FAD</name>
        <dbReference type="ChEBI" id="CHEBI:57692"/>
    </cofactor>
</comment>
<protein>
    <recommendedName>
        <fullName evidence="10">Rieske domain-containing protein</fullName>
    </recommendedName>
</protein>
<evidence type="ECO:0000256" key="9">
    <source>
        <dbReference type="ARBA" id="ARBA00023014"/>
    </source>
</evidence>
<evidence type="ECO:0000256" key="7">
    <source>
        <dbReference type="ARBA" id="ARBA00023002"/>
    </source>
</evidence>
<dbReference type="GO" id="GO:0051537">
    <property type="term" value="F:2 iron, 2 sulfur cluster binding"/>
    <property type="evidence" value="ECO:0007669"/>
    <property type="project" value="UniProtKB-KW"/>
</dbReference>
<dbReference type="CDD" id="cd03478">
    <property type="entry name" value="Rieske_AIFL_N"/>
    <property type="match status" value="1"/>
</dbReference>
<dbReference type="STRING" id="215637.A0A4P9ZL68"/>
<dbReference type="Gene3D" id="2.102.10.10">
    <property type="entry name" value="Rieske [2Fe-2S] iron-sulphur domain"/>
    <property type="match status" value="1"/>
</dbReference>
<feature type="non-terminal residue" evidence="11">
    <location>
        <position position="1"/>
    </location>
</feature>
<dbReference type="InterPro" id="IPR017941">
    <property type="entry name" value="Rieske_2Fe-2S"/>
</dbReference>
<dbReference type="SUPFAM" id="SSF50022">
    <property type="entry name" value="ISP domain"/>
    <property type="match status" value="1"/>
</dbReference>
<evidence type="ECO:0000313" key="12">
    <source>
        <dbReference type="Proteomes" id="UP000268162"/>
    </source>
</evidence>
<dbReference type="SUPFAM" id="SSF55424">
    <property type="entry name" value="FAD/NAD-linked reductases, dimerisation (C-terminal) domain"/>
    <property type="match status" value="1"/>
</dbReference>
<dbReference type="PANTHER" id="PTHR43557">
    <property type="entry name" value="APOPTOSIS-INDUCING FACTOR 1"/>
    <property type="match status" value="1"/>
</dbReference>
<dbReference type="Pfam" id="PF07992">
    <property type="entry name" value="Pyr_redox_2"/>
    <property type="match status" value="1"/>
</dbReference>
<sequence length="552" mass="59882">SELKNGEKREFIVADQYPVLLAKLDGRFFAVSSRCTHYGAPLEKGVLSASGCLTCPWHGACFNIKTGDIEDAPALDPLRSFPVHVEQDEVYIEADEEDLKANRGHPYSIPTCSGRPDQGTNANPSAPGVVIVGGGAGGLAAADALRQHHYTGPISILSQEPYAPIDRPKLSKVFAPPHSAIELRTAAQLVAMDVTVHEGVTVIGVDPQNKTVTFRRVVHVDLRDESDGEKLPYDSLLLATGGVPRTLAIPGMELGHVYTLRTLTDAQALATALRSRAQINLVIIGTSFIGLEYASVACQQGVHVTAIGVSDVPLKKVLGFEIGDALMSMHRRQGVEFKMNSSVDRLIADDIQADRVGGVQLKSGEVLPADMVLVAVGVKPNTEFLQTSDIRLTDNEGAIAVDQYLRIPQWPDIYAIGDIATHPYWLQPQLPAVHIEHWNVAQNMGRCAATNIAAKPQPATGGGGDGVPYRHVPYFWTVQYGKSIRYCGYAPDYDYVFIHGDVTEERWAAFYTKGDKVLAVASLNYDPIVSKCAQLFHDGQMPSISQIREGKN</sequence>
<evidence type="ECO:0000256" key="6">
    <source>
        <dbReference type="ARBA" id="ARBA00022827"/>
    </source>
</evidence>
<feature type="domain" description="Rieske" evidence="10">
    <location>
        <begin position="1"/>
        <end position="92"/>
    </location>
</feature>
<dbReference type="InterPro" id="IPR036188">
    <property type="entry name" value="FAD/NAD-bd_sf"/>
</dbReference>
<dbReference type="Gene3D" id="3.50.50.60">
    <property type="entry name" value="FAD/NAD(P)-binding domain"/>
    <property type="match status" value="2"/>
</dbReference>
<organism evidence="11 12">
    <name type="scientific">Dimargaris cristalligena</name>
    <dbReference type="NCBI Taxonomy" id="215637"/>
    <lineage>
        <taxon>Eukaryota</taxon>
        <taxon>Fungi</taxon>
        <taxon>Fungi incertae sedis</taxon>
        <taxon>Zoopagomycota</taxon>
        <taxon>Kickxellomycotina</taxon>
        <taxon>Dimargaritomycetes</taxon>
        <taxon>Dimargaritales</taxon>
        <taxon>Dimargaritaceae</taxon>
        <taxon>Dimargaris</taxon>
    </lineage>
</organism>
<accession>A0A4P9ZL68</accession>
<keyword evidence="7" id="KW-0560">Oxidoreductase</keyword>
<keyword evidence="3" id="KW-0285">Flavoprotein</keyword>
<dbReference type="Pfam" id="PF00355">
    <property type="entry name" value="Rieske"/>
    <property type="match status" value="1"/>
</dbReference>
<proteinExistence type="inferred from homology"/>
<gene>
    <name evidence="11" type="ORF">BJ085DRAFT_10803</name>
</gene>
<keyword evidence="8" id="KW-0408">Iron</keyword>
<dbReference type="InterPro" id="IPR023753">
    <property type="entry name" value="FAD/NAD-binding_dom"/>
</dbReference>
<dbReference type="PRINTS" id="PR00368">
    <property type="entry name" value="FADPNR"/>
</dbReference>
<dbReference type="InterPro" id="IPR050446">
    <property type="entry name" value="FAD-oxidoreductase/Apoptosis"/>
</dbReference>
<evidence type="ECO:0000256" key="3">
    <source>
        <dbReference type="ARBA" id="ARBA00022630"/>
    </source>
</evidence>
<dbReference type="PROSITE" id="PS51296">
    <property type="entry name" value="RIESKE"/>
    <property type="match status" value="1"/>
</dbReference>
<keyword evidence="4" id="KW-0001">2Fe-2S</keyword>
<dbReference type="PRINTS" id="PR00411">
    <property type="entry name" value="PNDRDTASEI"/>
</dbReference>
<evidence type="ECO:0000259" key="10">
    <source>
        <dbReference type="PROSITE" id="PS51296"/>
    </source>
</evidence>
<dbReference type="InterPro" id="IPR036922">
    <property type="entry name" value="Rieske_2Fe-2S_sf"/>
</dbReference>
<keyword evidence="12" id="KW-1185">Reference proteome</keyword>
<dbReference type="SUPFAM" id="SSF51905">
    <property type="entry name" value="FAD/NAD(P)-binding domain"/>
    <property type="match status" value="1"/>
</dbReference>
<dbReference type="Gene3D" id="3.30.390.30">
    <property type="match status" value="1"/>
</dbReference>
<evidence type="ECO:0000256" key="5">
    <source>
        <dbReference type="ARBA" id="ARBA00022723"/>
    </source>
</evidence>
<feature type="non-terminal residue" evidence="11">
    <location>
        <position position="552"/>
    </location>
</feature>
<dbReference type="GO" id="GO:0005737">
    <property type="term" value="C:cytoplasm"/>
    <property type="evidence" value="ECO:0007669"/>
    <property type="project" value="TreeGrafter"/>
</dbReference>
<dbReference type="InterPro" id="IPR016156">
    <property type="entry name" value="FAD/NAD-linked_Rdtase_dimer_sf"/>
</dbReference>
<dbReference type="PANTHER" id="PTHR43557:SF2">
    <property type="entry name" value="RIESKE DOMAIN-CONTAINING PROTEIN-RELATED"/>
    <property type="match status" value="1"/>
</dbReference>
<evidence type="ECO:0000256" key="4">
    <source>
        <dbReference type="ARBA" id="ARBA00022714"/>
    </source>
</evidence>
<dbReference type="GO" id="GO:0046872">
    <property type="term" value="F:metal ion binding"/>
    <property type="evidence" value="ECO:0007669"/>
    <property type="project" value="UniProtKB-KW"/>
</dbReference>
<dbReference type="Pfam" id="PF14759">
    <property type="entry name" value="Reductase_C"/>
    <property type="match status" value="1"/>
</dbReference>
<dbReference type="AlphaFoldDB" id="A0A4P9ZL68"/>
<evidence type="ECO:0000313" key="11">
    <source>
        <dbReference type="EMBL" id="RKP34046.1"/>
    </source>
</evidence>
<reference evidence="12" key="1">
    <citation type="journal article" date="2018" name="Nat. Microbiol.">
        <title>Leveraging single-cell genomics to expand the fungal tree of life.</title>
        <authorList>
            <person name="Ahrendt S.R."/>
            <person name="Quandt C.A."/>
            <person name="Ciobanu D."/>
            <person name="Clum A."/>
            <person name="Salamov A."/>
            <person name="Andreopoulos B."/>
            <person name="Cheng J.F."/>
            <person name="Woyke T."/>
            <person name="Pelin A."/>
            <person name="Henrissat B."/>
            <person name="Reynolds N.K."/>
            <person name="Benny G.L."/>
            <person name="Smith M.E."/>
            <person name="James T.Y."/>
            <person name="Grigoriev I.V."/>
        </authorList>
    </citation>
    <scope>NUCLEOTIDE SEQUENCE [LARGE SCALE GENOMIC DNA]</scope>
    <source>
        <strain evidence="12">RSA 468</strain>
    </source>
</reference>
<dbReference type="EMBL" id="ML003389">
    <property type="protein sequence ID" value="RKP34046.1"/>
    <property type="molecule type" value="Genomic_DNA"/>
</dbReference>
<evidence type="ECO:0000256" key="1">
    <source>
        <dbReference type="ARBA" id="ARBA00001974"/>
    </source>
</evidence>
<dbReference type="InterPro" id="IPR028202">
    <property type="entry name" value="Reductase_C"/>
</dbReference>
<keyword evidence="6" id="KW-0274">FAD</keyword>
<keyword evidence="9" id="KW-0411">Iron-sulfur</keyword>
<evidence type="ECO:0000256" key="2">
    <source>
        <dbReference type="ARBA" id="ARBA00006442"/>
    </source>
</evidence>